<dbReference type="GO" id="GO:0016020">
    <property type="term" value="C:membrane"/>
    <property type="evidence" value="ECO:0007669"/>
    <property type="project" value="UniProtKB-SubCell"/>
</dbReference>
<feature type="transmembrane region" description="Helical" evidence="5">
    <location>
        <begin position="239"/>
        <end position="258"/>
    </location>
</feature>
<evidence type="ECO:0000259" key="6">
    <source>
        <dbReference type="Pfam" id="PF00999"/>
    </source>
</evidence>
<sequence length="392" mass="41869">MLLMSFAYIFIFGLLIDRVCKQIKVPSLIGFLFLGIVLGPHVLKLLDGGILDLSADLRQVALIIILSRAGLSLDIKGLLKVGRPALLMCFVPATFEILGTALLAPSILGISRIDALLLGTVLGAVSPAVVVPKMIKLMDEGYGMDKQIPQIILAGSSADDIYVLVLFSSFLGLAQGGDFQATQLLNIPISIILGILVGGLVGAGLNAFFKRFDWPTVSQVIFLLGFSFVFVSLEKAFPQVPFSGILAVMSMGILINRLDGKRAQDLSRYYNALWIPGEILLFVLVGASVNLPYAFQAGWLPILLIALVLCFRAVGVLVSLSHTNLSLRERAFSVIAYLPKATVQAAIGGIPLAMGLPSGEIILTVSVVAILLTAPLGAFGIDLSYKKFLSKE</sequence>
<keyword evidence="3 5" id="KW-1133">Transmembrane helix</keyword>
<evidence type="ECO:0000256" key="1">
    <source>
        <dbReference type="ARBA" id="ARBA00004141"/>
    </source>
</evidence>
<evidence type="ECO:0000313" key="7">
    <source>
        <dbReference type="EMBL" id="AMB94005.1"/>
    </source>
</evidence>
<feature type="transmembrane region" description="Helical" evidence="5">
    <location>
        <begin position="361"/>
        <end position="381"/>
    </location>
</feature>
<organism evidence="7 9">
    <name type="scientific">Aerococcus sanguinicola</name>
    <dbReference type="NCBI Taxonomy" id="119206"/>
    <lineage>
        <taxon>Bacteria</taxon>
        <taxon>Bacillati</taxon>
        <taxon>Bacillota</taxon>
        <taxon>Bacilli</taxon>
        <taxon>Lactobacillales</taxon>
        <taxon>Aerococcaceae</taxon>
        <taxon>Aerococcus</taxon>
    </lineage>
</organism>
<dbReference type="Proteomes" id="UP000234239">
    <property type="component" value="Unassembled WGS sequence"/>
</dbReference>
<feature type="transmembrane region" description="Helical" evidence="5">
    <location>
        <begin position="55"/>
        <end position="73"/>
    </location>
</feature>
<keyword evidence="9" id="KW-1185">Reference proteome</keyword>
<dbReference type="InterPro" id="IPR038770">
    <property type="entry name" value="Na+/solute_symporter_sf"/>
</dbReference>
<evidence type="ECO:0000256" key="2">
    <source>
        <dbReference type="ARBA" id="ARBA00022692"/>
    </source>
</evidence>
<dbReference type="PANTHER" id="PTHR31102:SF1">
    <property type="entry name" value="CATION_H+ EXCHANGER DOMAIN-CONTAINING PROTEIN"/>
    <property type="match status" value="1"/>
</dbReference>
<dbReference type="AlphaFoldDB" id="A0A0X8FB96"/>
<dbReference type="InterPro" id="IPR006153">
    <property type="entry name" value="Cation/H_exchanger_TM"/>
</dbReference>
<reference evidence="7 9" key="1">
    <citation type="journal article" date="2016" name="Genome Announc.">
        <title>Complete Genome Sequences of Aerococcus christensenii CCUG 28831T, Aerococcus sanguinicola CCUG 43001T, Aerococcus urinae CCUG 36881T, Aerococcus urinaeequi CCUG 28094T, Aerococcus urinaehominis CCUG 42038 BT, and Aerococcus viridans CCUG 4311T.</title>
        <authorList>
            <person name="Carkaci D."/>
            <person name="Dargis R."/>
            <person name="Nielsen X.C."/>
            <person name="Skovgaard O."/>
            <person name="Fuursted K."/>
            <person name="Christensen J.J."/>
        </authorList>
    </citation>
    <scope>NUCLEOTIDE SEQUENCE [LARGE SCALE GENOMIC DNA]</scope>
    <source>
        <strain evidence="7 9">CCUG43001</strain>
    </source>
</reference>
<dbReference type="InterPro" id="IPR051843">
    <property type="entry name" value="CPA1_transporter"/>
</dbReference>
<feature type="transmembrane region" description="Helical" evidence="5">
    <location>
        <begin position="85"/>
        <end position="107"/>
    </location>
</feature>
<dbReference type="GO" id="GO:0015297">
    <property type="term" value="F:antiporter activity"/>
    <property type="evidence" value="ECO:0007669"/>
    <property type="project" value="InterPro"/>
</dbReference>
<feature type="transmembrane region" description="Helical" evidence="5">
    <location>
        <begin position="332"/>
        <end position="355"/>
    </location>
</feature>
<dbReference type="Gene3D" id="1.20.1530.20">
    <property type="match status" value="1"/>
</dbReference>
<dbReference type="GO" id="GO:1902600">
    <property type="term" value="P:proton transmembrane transport"/>
    <property type="evidence" value="ECO:0007669"/>
    <property type="project" value="InterPro"/>
</dbReference>
<keyword evidence="2 5" id="KW-0812">Transmembrane</keyword>
<dbReference type="Proteomes" id="UP000069912">
    <property type="component" value="Chromosome"/>
</dbReference>
<keyword evidence="4 5" id="KW-0472">Membrane</keyword>
<evidence type="ECO:0000256" key="4">
    <source>
        <dbReference type="ARBA" id="ARBA00023136"/>
    </source>
</evidence>
<dbReference type="KEGG" id="asan:AWM72_04125"/>
<evidence type="ECO:0000313" key="9">
    <source>
        <dbReference type="Proteomes" id="UP000069912"/>
    </source>
</evidence>
<gene>
    <name evidence="7" type="ORF">AWM72_04125</name>
    <name evidence="8" type="ORF">CYJ28_09125</name>
</gene>
<proteinExistence type="predicted"/>
<evidence type="ECO:0000256" key="3">
    <source>
        <dbReference type="ARBA" id="ARBA00022989"/>
    </source>
</evidence>
<dbReference type="OrthoDB" id="9790604at2"/>
<feature type="transmembrane region" description="Helical" evidence="5">
    <location>
        <begin position="216"/>
        <end position="233"/>
    </location>
</feature>
<evidence type="ECO:0000256" key="5">
    <source>
        <dbReference type="SAM" id="Phobius"/>
    </source>
</evidence>
<feature type="transmembrane region" description="Helical" evidence="5">
    <location>
        <begin position="25"/>
        <end position="43"/>
    </location>
</feature>
<dbReference type="GeneID" id="92903259"/>
<dbReference type="RefSeq" id="WP_067973646.1">
    <property type="nucleotide sequence ID" value="NZ_CAJHKM010000005.1"/>
</dbReference>
<feature type="transmembrane region" description="Helical" evidence="5">
    <location>
        <begin position="270"/>
        <end position="293"/>
    </location>
</feature>
<feature type="domain" description="Cation/H+ exchanger transmembrane" evidence="6">
    <location>
        <begin position="11"/>
        <end position="376"/>
    </location>
</feature>
<comment type="subcellular location">
    <subcellularLocation>
        <location evidence="1">Membrane</location>
        <topology evidence="1">Multi-pass membrane protein</topology>
    </subcellularLocation>
</comment>
<dbReference type="Pfam" id="PF00999">
    <property type="entry name" value="Na_H_Exchanger"/>
    <property type="match status" value="1"/>
</dbReference>
<feature type="transmembrane region" description="Helical" evidence="5">
    <location>
        <begin position="185"/>
        <end position="209"/>
    </location>
</feature>
<name>A0A0X8FB96_9LACT</name>
<reference evidence="8 10" key="3">
    <citation type="submission" date="2017-12" db="EMBL/GenBank/DDBJ databases">
        <title>Phylogenetic diversity of female urinary microbiome.</title>
        <authorList>
            <person name="Thomas-White K."/>
            <person name="Wolfe A.J."/>
        </authorList>
    </citation>
    <scope>NUCLEOTIDE SEQUENCE [LARGE SCALE GENOMIC DNA]</scope>
    <source>
        <strain evidence="8 10">UMB0139</strain>
    </source>
</reference>
<reference evidence="9" key="2">
    <citation type="submission" date="2016-01" db="EMBL/GenBank/DDBJ databases">
        <title>Six Aerococcus type strain genome sequencing and assembly using PacBio and Illumina Hiseq.</title>
        <authorList>
            <person name="Carkaci D."/>
            <person name="Dargis R."/>
            <person name="Nielsen X.C."/>
            <person name="Skovgaard O."/>
            <person name="Fuursted K."/>
            <person name="Christensen J.J."/>
        </authorList>
    </citation>
    <scope>NUCLEOTIDE SEQUENCE [LARGE SCALE GENOMIC DNA]</scope>
    <source>
        <strain evidence="9">CCUG43001</strain>
    </source>
</reference>
<feature type="transmembrane region" description="Helical" evidence="5">
    <location>
        <begin position="113"/>
        <end position="131"/>
    </location>
</feature>
<dbReference type="PANTHER" id="PTHR31102">
    <property type="match status" value="1"/>
</dbReference>
<protein>
    <submittedName>
        <fullName evidence="7">Potassium transporter</fullName>
    </submittedName>
</protein>
<evidence type="ECO:0000313" key="10">
    <source>
        <dbReference type="Proteomes" id="UP000234239"/>
    </source>
</evidence>
<dbReference type="EMBL" id="PKGY01000006">
    <property type="protein sequence ID" value="PKZ20774.1"/>
    <property type="molecule type" value="Genomic_DNA"/>
</dbReference>
<dbReference type="EMBL" id="CP014160">
    <property type="protein sequence ID" value="AMB94005.1"/>
    <property type="molecule type" value="Genomic_DNA"/>
</dbReference>
<accession>A0A0X8FB96</accession>
<feature type="transmembrane region" description="Helical" evidence="5">
    <location>
        <begin position="299"/>
        <end position="320"/>
    </location>
</feature>
<evidence type="ECO:0000313" key="8">
    <source>
        <dbReference type="EMBL" id="PKZ20774.1"/>
    </source>
</evidence>
<feature type="transmembrane region" description="Helical" evidence="5">
    <location>
        <begin position="151"/>
        <end position="173"/>
    </location>
</feature>